<evidence type="ECO:0000313" key="7">
    <source>
        <dbReference type="Proteomes" id="UP000541426"/>
    </source>
</evidence>
<dbReference type="InterPro" id="IPR001129">
    <property type="entry name" value="Membr-assoc_MAPEG"/>
</dbReference>
<dbReference type="EMBL" id="JACIEJ010000005">
    <property type="protein sequence ID" value="MBB3985974.1"/>
    <property type="molecule type" value="Genomic_DNA"/>
</dbReference>
<feature type="transmembrane region" description="Helical" evidence="5">
    <location>
        <begin position="59"/>
        <end position="76"/>
    </location>
</feature>
<keyword evidence="7" id="KW-1185">Reference proteome</keyword>
<protein>
    <submittedName>
        <fullName evidence="6">Putative MAPEG superfamily protein</fullName>
    </submittedName>
</protein>
<dbReference type="PANTHER" id="PTHR35371:SF1">
    <property type="entry name" value="BLR7753 PROTEIN"/>
    <property type="match status" value="1"/>
</dbReference>
<evidence type="ECO:0000256" key="4">
    <source>
        <dbReference type="ARBA" id="ARBA00023136"/>
    </source>
</evidence>
<evidence type="ECO:0000256" key="5">
    <source>
        <dbReference type="SAM" id="Phobius"/>
    </source>
</evidence>
<keyword evidence="3 5" id="KW-1133">Transmembrane helix</keyword>
<feature type="transmembrane region" description="Helical" evidence="5">
    <location>
        <begin position="83"/>
        <end position="104"/>
    </location>
</feature>
<accession>A0A7W6DNR9</accession>
<sequence length="129" mass="14069">MTPELTALVLVALLQVATFVAYSITAQMQVGRGYALSPRDTPRTLTGKAGRLQRTMANSFEALILFAIAVMAVTYADKSGGATAIASALFLIARVLYVPAYVWGWTPWRSLIWLVGLFATVFLLIWSLL</sequence>
<evidence type="ECO:0000256" key="2">
    <source>
        <dbReference type="ARBA" id="ARBA00022692"/>
    </source>
</evidence>
<keyword evidence="2 5" id="KW-0812">Transmembrane</keyword>
<proteinExistence type="predicted"/>
<dbReference type="AlphaFoldDB" id="A0A7W6DNR9"/>
<reference evidence="6 7" key="1">
    <citation type="submission" date="2020-08" db="EMBL/GenBank/DDBJ databases">
        <title>Genomic Encyclopedia of Type Strains, Phase IV (KMG-IV): sequencing the most valuable type-strain genomes for metagenomic binning, comparative biology and taxonomic classification.</title>
        <authorList>
            <person name="Goeker M."/>
        </authorList>
    </citation>
    <scope>NUCLEOTIDE SEQUENCE [LARGE SCALE GENOMIC DNA]</scope>
    <source>
        <strain evidence="6 7">DSM 102235</strain>
    </source>
</reference>
<evidence type="ECO:0000313" key="6">
    <source>
        <dbReference type="EMBL" id="MBB3985974.1"/>
    </source>
</evidence>
<gene>
    <name evidence="6" type="ORF">GGQ68_002312</name>
</gene>
<dbReference type="SUPFAM" id="SSF161084">
    <property type="entry name" value="MAPEG domain-like"/>
    <property type="match status" value="1"/>
</dbReference>
<comment type="caution">
    <text evidence="6">The sequence shown here is derived from an EMBL/GenBank/DDBJ whole genome shotgun (WGS) entry which is preliminary data.</text>
</comment>
<dbReference type="GO" id="GO:0016020">
    <property type="term" value="C:membrane"/>
    <property type="evidence" value="ECO:0007669"/>
    <property type="project" value="UniProtKB-SubCell"/>
</dbReference>
<dbReference type="PANTHER" id="PTHR35371">
    <property type="entry name" value="INNER MEMBRANE PROTEIN"/>
    <property type="match status" value="1"/>
</dbReference>
<name>A0A7W6DNR9_9RHOB</name>
<dbReference type="Proteomes" id="UP000541426">
    <property type="component" value="Unassembled WGS sequence"/>
</dbReference>
<organism evidence="6 7">
    <name type="scientific">Sagittula marina</name>
    <dbReference type="NCBI Taxonomy" id="943940"/>
    <lineage>
        <taxon>Bacteria</taxon>
        <taxon>Pseudomonadati</taxon>
        <taxon>Pseudomonadota</taxon>
        <taxon>Alphaproteobacteria</taxon>
        <taxon>Rhodobacterales</taxon>
        <taxon>Roseobacteraceae</taxon>
        <taxon>Sagittula</taxon>
    </lineage>
</organism>
<dbReference type="RefSeq" id="WP_183965998.1">
    <property type="nucleotide sequence ID" value="NZ_BAABBZ010000007.1"/>
</dbReference>
<dbReference type="Gene3D" id="1.20.120.550">
    <property type="entry name" value="Membrane associated eicosanoid/glutathione metabolism-like domain"/>
    <property type="match status" value="1"/>
</dbReference>
<evidence type="ECO:0000256" key="1">
    <source>
        <dbReference type="ARBA" id="ARBA00004370"/>
    </source>
</evidence>
<feature type="transmembrane region" description="Helical" evidence="5">
    <location>
        <begin position="110"/>
        <end position="128"/>
    </location>
</feature>
<comment type="subcellular location">
    <subcellularLocation>
        <location evidence="1">Membrane</location>
    </subcellularLocation>
</comment>
<dbReference type="Pfam" id="PF01124">
    <property type="entry name" value="MAPEG"/>
    <property type="match status" value="1"/>
</dbReference>
<dbReference type="InterPro" id="IPR023352">
    <property type="entry name" value="MAPEG-like_dom_sf"/>
</dbReference>
<evidence type="ECO:0000256" key="3">
    <source>
        <dbReference type="ARBA" id="ARBA00022989"/>
    </source>
</evidence>
<keyword evidence="4 5" id="KW-0472">Membrane</keyword>